<gene>
    <name evidence="1" type="ORF">SAMN05443667_10266</name>
</gene>
<keyword evidence="2" id="KW-1185">Reference proteome</keyword>
<evidence type="ECO:0000313" key="2">
    <source>
        <dbReference type="Proteomes" id="UP000198951"/>
    </source>
</evidence>
<dbReference type="Proteomes" id="UP000198951">
    <property type="component" value="Unassembled WGS sequence"/>
</dbReference>
<dbReference type="EMBL" id="FNRD01000002">
    <property type="protein sequence ID" value="SEA13078.1"/>
    <property type="molecule type" value="Genomic_DNA"/>
</dbReference>
<sequence>MKLAYIYLFKLKKIKSIKKTVKNYINTTGQTKKIPCRIIINKGL</sequence>
<accession>A0A1H3YPS7</accession>
<reference evidence="2" key="1">
    <citation type="submission" date="2016-10" db="EMBL/GenBank/DDBJ databases">
        <authorList>
            <person name="Varghese N."/>
            <person name="Submissions S."/>
        </authorList>
    </citation>
    <scope>NUCLEOTIDE SEQUENCE [LARGE SCALE GENOMIC DNA]</scope>
    <source>
        <strain evidence="2">DSM 22376</strain>
    </source>
</reference>
<name>A0A1H3YPS7_9FLAO</name>
<evidence type="ECO:0000313" key="1">
    <source>
        <dbReference type="EMBL" id="SEA13078.1"/>
    </source>
</evidence>
<proteinExistence type="predicted"/>
<organism evidence="1 2">
    <name type="scientific">Flavobacterium gillisiae</name>
    <dbReference type="NCBI Taxonomy" id="150146"/>
    <lineage>
        <taxon>Bacteria</taxon>
        <taxon>Pseudomonadati</taxon>
        <taxon>Bacteroidota</taxon>
        <taxon>Flavobacteriia</taxon>
        <taxon>Flavobacteriales</taxon>
        <taxon>Flavobacteriaceae</taxon>
        <taxon>Flavobacterium</taxon>
    </lineage>
</organism>
<protein>
    <submittedName>
        <fullName evidence="1">Uncharacterized protein</fullName>
    </submittedName>
</protein>
<dbReference type="AlphaFoldDB" id="A0A1H3YPS7"/>
<dbReference type="STRING" id="150146.SAMN05443667_10266"/>